<sequence>MRFANCPSSSRRSEPTTLNATSKLLAGVPFCGAVSRLGSWSYVENPRARTTACERW</sequence>
<dbReference type="Proteomes" id="UP000018958">
    <property type="component" value="Unassembled WGS sequence"/>
</dbReference>
<dbReference type="AlphaFoldDB" id="W2XHE4"/>
<evidence type="ECO:0000313" key="1">
    <source>
        <dbReference type="EMBL" id="ETP21912.1"/>
    </source>
</evidence>
<accession>W2XHE4</accession>
<reference evidence="1 2" key="1">
    <citation type="submission" date="2013-11" db="EMBL/GenBank/DDBJ databases">
        <title>The Genome Sequence of Phytophthora parasitica CJ01A1.</title>
        <authorList>
            <consortium name="The Broad Institute Genomics Platform"/>
            <person name="Russ C."/>
            <person name="Tyler B."/>
            <person name="Panabieres F."/>
            <person name="Shan W."/>
            <person name="Tripathy S."/>
            <person name="Grunwald N."/>
            <person name="Machado M."/>
            <person name="Johnson C.S."/>
            <person name="Walker B."/>
            <person name="Young S.K."/>
            <person name="Zeng Q."/>
            <person name="Gargeya S."/>
            <person name="Fitzgerald M."/>
            <person name="Haas B."/>
            <person name="Abouelleil A."/>
            <person name="Allen A.W."/>
            <person name="Alvarado L."/>
            <person name="Arachchi H.M."/>
            <person name="Berlin A.M."/>
            <person name="Chapman S.B."/>
            <person name="Gainer-Dewar J."/>
            <person name="Goldberg J."/>
            <person name="Griggs A."/>
            <person name="Gujja S."/>
            <person name="Hansen M."/>
            <person name="Howarth C."/>
            <person name="Imamovic A."/>
            <person name="Ireland A."/>
            <person name="Larimer J."/>
            <person name="McCowan C."/>
            <person name="Murphy C."/>
            <person name="Pearson M."/>
            <person name="Poon T.W."/>
            <person name="Priest M."/>
            <person name="Roberts A."/>
            <person name="Saif S."/>
            <person name="Shea T."/>
            <person name="Sisk P."/>
            <person name="Sykes S."/>
            <person name="Wortman J."/>
            <person name="Nusbaum C."/>
            <person name="Birren B."/>
        </authorList>
    </citation>
    <scope>NUCLEOTIDE SEQUENCE [LARGE SCALE GENOMIC DNA]</scope>
    <source>
        <strain evidence="1 2">CJ01A1</strain>
    </source>
</reference>
<dbReference type="EMBL" id="ANIX01001032">
    <property type="protein sequence ID" value="ETP21912.1"/>
    <property type="molecule type" value="Genomic_DNA"/>
</dbReference>
<comment type="caution">
    <text evidence="1">The sequence shown here is derived from an EMBL/GenBank/DDBJ whole genome shotgun (WGS) entry which is preliminary data.</text>
</comment>
<name>W2XHE4_PHYNI</name>
<protein>
    <submittedName>
        <fullName evidence="1">Uncharacterized protein</fullName>
    </submittedName>
</protein>
<proteinExistence type="predicted"/>
<gene>
    <name evidence="1" type="ORF">F441_04687</name>
</gene>
<evidence type="ECO:0000313" key="2">
    <source>
        <dbReference type="Proteomes" id="UP000018958"/>
    </source>
</evidence>
<organism evidence="1 2">
    <name type="scientific">Phytophthora nicotianae CJ01A1</name>
    <dbReference type="NCBI Taxonomy" id="1317063"/>
    <lineage>
        <taxon>Eukaryota</taxon>
        <taxon>Sar</taxon>
        <taxon>Stramenopiles</taxon>
        <taxon>Oomycota</taxon>
        <taxon>Peronosporomycetes</taxon>
        <taxon>Peronosporales</taxon>
        <taxon>Peronosporaceae</taxon>
        <taxon>Phytophthora</taxon>
    </lineage>
</organism>